<keyword evidence="5 8" id="KW-1133">Transmembrane helix</keyword>
<dbReference type="Pfam" id="PF00990">
    <property type="entry name" value="GGDEF"/>
    <property type="match status" value="1"/>
</dbReference>
<dbReference type="NCBIfam" id="TIGR00254">
    <property type="entry name" value="GGDEF"/>
    <property type="match status" value="1"/>
</dbReference>
<name>A0A2T3XMT6_9BURK</name>
<dbReference type="InterPro" id="IPR000160">
    <property type="entry name" value="GGDEF_dom"/>
</dbReference>
<dbReference type="InterPro" id="IPR033479">
    <property type="entry name" value="dCache_1"/>
</dbReference>
<dbReference type="SMART" id="SM00267">
    <property type="entry name" value="GGDEF"/>
    <property type="match status" value="1"/>
</dbReference>
<sequence length="500" mass="54295">MPVSNRDHPFFVLISSPRVLIGGSIVFALALLLVSTVILYGGRQDAMDHAADSSRNTLLVIERDIARNIELYDLSLQAVVDGMYRPDVMAAPAQLRREILFDRSATAPYLGAIFVTDASGRVVVDSRSNSPPPANLADEDYFRIQRDRQAWGLYVSPPHASPLLGGQTVVFLSRRISDTDGSFQGIVVGTVNVEYFHQLLSGLTLGPHGTMALIHTDGALIMRAPYNARLIGRDLRGTGPFTKMMASGEGTFADTASIDGIRRVYAFRHLSGLPLIMEVAPAEVDIYAKWKARAEKVGAIMALFCGTFVGLSILLAYSLRQKARAESALRILARTDSLTGLANRRTLDERLEQEWRRAVRTQRPLSLLFVDLDRFKAYNDRYGHQAGDAALAAVGRCLAEQLRRPSDFAARYGGEEFVVVLPDTNSMGALSIAESLRTAVAQLAIEHAGSEQGRITVSIGAASWQGLVANDVASVVKAADEALYRAKAIGRNRVAGAILG</sequence>
<dbReference type="EC" id="2.7.7.65" evidence="2"/>
<comment type="catalytic activity">
    <reaction evidence="7">
        <text>2 GTP = 3',3'-c-di-GMP + 2 diphosphate</text>
        <dbReference type="Rhea" id="RHEA:24898"/>
        <dbReference type="ChEBI" id="CHEBI:33019"/>
        <dbReference type="ChEBI" id="CHEBI:37565"/>
        <dbReference type="ChEBI" id="CHEBI:58805"/>
        <dbReference type="EC" id="2.7.7.65"/>
    </reaction>
</comment>
<reference evidence="10 11" key="1">
    <citation type="submission" date="2018-03" db="EMBL/GenBank/DDBJ databases">
        <title>Whole genome analyses suggest that Burkholderia sensu lato contains two further novel genera in the rhizoxinica-symbiotica group Mycetohabitans gen. nov., and Trinickia gen. nov.: implications for the evolution of diazotrophy and nodulation in the Burkholderiaceae.</title>
        <authorList>
            <person name="Estrada De Los Santos P."/>
            <person name="Palmer M."/>
            <person name="Chavez-Ramirez B."/>
            <person name="Steenkamp E.T."/>
            <person name="Hirsch A.M."/>
            <person name="Manyaka P."/>
            <person name="Maluk M."/>
            <person name="Lafos M."/>
            <person name="Crook M."/>
            <person name="Gross E."/>
            <person name="Simon M.F."/>
            <person name="Bueno Dos Reis Junior F."/>
            <person name="Poole P.S."/>
            <person name="Venter S.N."/>
            <person name="James E.K."/>
        </authorList>
    </citation>
    <scope>NUCLEOTIDE SEQUENCE [LARGE SCALE GENOMIC DNA]</scope>
    <source>
        <strain evidence="10 11">JPY-366</strain>
    </source>
</reference>
<keyword evidence="6 8" id="KW-0472">Membrane</keyword>
<evidence type="ECO:0000256" key="4">
    <source>
        <dbReference type="ARBA" id="ARBA00022692"/>
    </source>
</evidence>
<dbReference type="InterPro" id="IPR029787">
    <property type="entry name" value="Nucleotide_cyclase"/>
</dbReference>
<dbReference type="Pfam" id="PF02743">
    <property type="entry name" value="dCache_1"/>
    <property type="match status" value="1"/>
</dbReference>
<dbReference type="PROSITE" id="PS50887">
    <property type="entry name" value="GGDEF"/>
    <property type="match status" value="1"/>
</dbReference>
<comment type="subcellular location">
    <subcellularLocation>
        <location evidence="1">Cell membrane</location>
        <topology evidence="1">Multi-pass membrane protein</topology>
    </subcellularLocation>
</comment>
<evidence type="ECO:0000256" key="3">
    <source>
        <dbReference type="ARBA" id="ARBA00022475"/>
    </source>
</evidence>
<feature type="transmembrane region" description="Helical" evidence="8">
    <location>
        <begin position="297"/>
        <end position="319"/>
    </location>
</feature>
<dbReference type="SUPFAM" id="SSF55073">
    <property type="entry name" value="Nucleotide cyclase"/>
    <property type="match status" value="1"/>
</dbReference>
<evidence type="ECO:0000256" key="1">
    <source>
        <dbReference type="ARBA" id="ARBA00004651"/>
    </source>
</evidence>
<dbReference type="Gene3D" id="3.30.70.270">
    <property type="match status" value="1"/>
</dbReference>
<dbReference type="FunFam" id="3.30.70.270:FF:000001">
    <property type="entry name" value="Diguanylate cyclase domain protein"/>
    <property type="match status" value="1"/>
</dbReference>
<dbReference type="GO" id="GO:0052621">
    <property type="term" value="F:diguanylate cyclase activity"/>
    <property type="evidence" value="ECO:0007669"/>
    <property type="project" value="UniProtKB-EC"/>
</dbReference>
<dbReference type="CDD" id="cd12915">
    <property type="entry name" value="PDC2_DGC_like"/>
    <property type="match status" value="1"/>
</dbReference>
<dbReference type="InterPro" id="IPR050469">
    <property type="entry name" value="Diguanylate_Cyclase"/>
</dbReference>
<dbReference type="InterPro" id="IPR043128">
    <property type="entry name" value="Rev_trsase/Diguanyl_cyclase"/>
</dbReference>
<proteinExistence type="predicted"/>
<evidence type="ECO:0000256" key="6">
    <source>
        <dbReference type="ARBA" id="ARBA00023136"/>
    </source>
</evidence>
<dbReference type="PANTHER" id="PTHR45138:SF9">
    <property type="entry name" value="DIGUANYLATE CYCLASE DGCM-RELATED"/>
    <property type="match status" value="1"/>
</dbReference>
<dbReference type="GO" id="GO:0005886">
    <property type="term" value="C:plasma membrane"/>
    <property type="evidence" value="ECO:0007669"/>
    <property type="project" value="UniProtKB-SubCell"/>
</dbReference>
<dbReference type="PANTHER" id="PTHR45138">
    <property type="entry name" value="REGULATORY COMPONENTS OF SENSORY TRANSDUCTION SYSTEM"/>
    <property type="match status" value="1"/>
</dbReference>
<evidence type="ECO:0000313" key="11">
    <source>
        <dbReference type="Proteomes" id="UP000240638"/>
    </source>
</evidence>
<comment type="caution">
    <text evidence="10">The sequence shown here is derived from an EMBL/GenBank/DDBJ whole genome shotgun (WGS) entry which is preliminary data.</text>
</comment>
<evidence type="ECO:0000256" key="7">
    <source>
        <dbReference type="ARBA" id="ARBA00034247"/>
    </source>
</evidence>
<dbReference type="Gene3D" id="3.30.450.20">
    <property type="entry name" value="PAS domain"/>
    <property type="match status" value="2"/>
</dbReference>
<protein>
    <recommendedName>
        <fullName evidence="2">diguanylate cyclase</fullName>
        <ecNumber evidence="2">2.7.7.65</ecNumber>
    </recommendedName>
</protein>
<gene>
    <name evidence="10" type="ORF">C9I57_26700</name>
</gene>
<evidence type="ECO:0000256" key="5">
    <source>
        <dbReference type="ARBA" id="ARBA00022989"/>
    </source>
</evidence>
<dbReference type="CDD" id="cd01949">
    <property type="entry name" value="GGDEF"/>
    <property type="match status" value="1"/>
</dbReference>
<evidence type="ECO:0000256" key="8">
    <source>
        <dbReference type="SAM" id="Phobius"/>
    </source>
</evidence>
<dbReference type="AlphaFoldDB" id="A0A2T3XMT6"/>
<keyword evidence="4 8" id="KW-0812">Transmembrane</keyword>
<evidence type="ECO:0000259" key="9">
    <source>
        <dbReference type="PROSITE" id="PS50887"/>
    </source>
</evidence>
<dbReference type="GO" id="GO:1902201">
    <property type="term" value="P:negative regulation of bacterial-type flagellum-dependent cell motility"/>
    <property type="evidence" value="ECO:0007669"/>
    <property type="project" value="TreeGrafter"/>
</dbReference>
<organism evidence="10 11">
    <name type="scientific">Trinickia symbiotica</name>
    <dbReference type="NCBI Taxonomy" id="863227"/>
    <lineage>
        <taxon>Bacteria</taxon>
        <taxon>Pseudomonadati</taxon>
        <taxon>Pseudomonadota</taxon>
        <taxon>Betaproteobacteria</taxon>
        <taxon>Burkholderiales</taxon>
        <taxon>Burkholderiaceae</taxon>
        <taxon>Trinickia</taxon>
    </lineage>
</organism>
<dbReference type="GO" id="GO:0043709">
    <property type="term" value="P:cell adhesion involved in single-species biofilm formation"/>
    <property type="evidence" value="ECO:0007669"/>
    <property type="project" value="TreeGrafter"/>
</dbReference>
<dbReference type="EMBL" id="PYUC01000016">
    <property type="protein sequence ID" value="PTB17805.1"/>
    <property type="molecule type" value="Genomic_DNA"/>
</dbReference>
<keyword evidence="3" id="KW-1003">Cell membrane</keyword>
<feature type="domain" description="GGDEF" evidence="9">
    <location>
        <begin position="363"/>
        <end position="499"/>
    </location>
</feature>
<dbReference type="CDD" id="cd12914">
    <property type="entry name" value="PDC1_DGC_like"/>
    <property type="match status" value="1"/>
</dbReference>
<accession>A0A2T3XMT6</accession>
<dbReference type="RefSeq" id="WP_107153589.1">
    <property type="nucleotide sequence ID" value="NZ_PYUC01000016.1"/>
</dbReference>
<dbReference type="Proteomes" id="UP000240638">
    <property type="component" value="Unassembled WGS sequence"/>
</dbReference>
<evidence type="ECO:0000313" key="10">
    <source>
        <dbReference type="EMBL" id="PTB17805.1"/>
    </source>
</evidence>
<evidence type="ECO:0000256" key="2">
    <source>
        <dbReference type="ARBA" id="ARBA00012528"/>
    </source>
</evidence>
<feature type="transmembrane region" description="Helical" evidence="8">
    <location>
        <begin position="20"/>
        <end position="40"/>
    </location>
</feature>